<name>A0A2P2IK15_RHIMU</name>
<proteinExistence type="predicted"/>
<reference evidence="1" key="1">
    <citation type="submission" date="2018-02" db="EMBL/GenBank/DDBJ databases">
        <title>Rhizophora mucronata_Transcriptome.</title>
        <authorList>
            <person name="Meera S.P."/>
            <person name="Sreeshan A."/>
            <person name="Augustine A."/>
        </authorList>
    </citation>
    <scope>NUCLEOTIDE SEQUENCE</scope>
    <source>
        <tissue evidence="1">Leaf</tissue>
    </source>
</reference>
<sequence length="31" mass="3421">MESAKDYSVIDQAEIAEPAELSSEDIVHTEL</sequence>
<protein>
    <submittedName>
        <fullName evidence="1">Uncharacterized protein</fullName>
    </submittedName>
</protein>
<organism evidence="1">
    <name type="scientific">Rhizophora mucronata</name>
    <name type="common">Asiatic mangrove</name>
    <dbReference type="NCBI Taxonomy" id="61149"/>
    <lineage>
        <taxon>Eukaryota</taxon>
        <taxon>Viridiplantae</taxon>
        <taxon>Streptophyta</taxon>
        <taxon>Embryophyta</taxon>
        <taxon>Tracheophyta</taxon>
        <taxon>Spermatophyta</taxon>
        <taxon>Magnoliopsida</taxon>
        <taxon>eudicotyledons</taxon>
        <taxon>Gunneridae</taxon>
        <taxon>Pentapetalae</taxon>
        <taxon>rosids</taxon>
        <taxon>fabids</taxon>
        <taxon>Malpighiales</taxon>
        <taxon>Rhizophoraceae</taxon>
        <taxon>Rhizophora</taxon>
    </lineage>
</organism>
<dbReference type="EMBL" id="GGEC01001097">
    <property type="protein sequence ID" value="MBW81580.1"/>
    <property type="molecule type" value="Transcribed_RNA"/>
</dbReference>
<accession>A0A2P2IK15</accession>
<dbReference type="AlphaFoldDB" id="A0A2P2IK15"/>
<evidence type="ECO:0000313" key="1">
    <source>
        <dbReference type="EMBL" id="MBW81580.1"/>
    </source>
</evidence>